<feature type="compositionally biased region" description="Acidic residues" evidence="11">
    <location>
        <begin position="1795"/>
        <end position="1821"/>
    </location>
</feature>
<feature type="domain" description="C2H2-type" evidence="12">
    <location>
        <begin position="1697"/>
        <end position="1724"/>
    </location>
</feature>
<feature type="compositionally biased region" description="Polar residues" evidence="11">
    <location>
        <begin position="776"/>
        <end position="792"/>
    </location>
</feature>
<dbReference type="PANTHER" id="PTHR45944:SF1">
    <property type="entry name" value="TRANSCRIPTION FACTOR HIVEP2"/>
    <property type="match status" value="1"/>
</dbReference>
<feature type="domain" description="C2H2-type" evidence="12">
    <location>
        <begin position="1725"/>
        <end position="1749"/>
    </location>
</feature>
<feature type="compositionally biased region" description="Pro residues" evidence="11">
    <location>
        <begin position="2270"/>
        <end position="2283"/>
    </location>
</feature>
<dbReference type="InterPro" id="IPR013087">
    <property type="entry name" value="Znf_C2H2_type"/>
</dbReference>
<dbReference type="FunFam" id="3.30.160.60:FF:000594">
    <property type="entry name" value="Transcription factor HIVEP2"/>
    <property type="match status" value="1"/>
</dbReference>
<feature type="compositionally biased region" description="Polar residues" evidence="11">
    <location>
        <begin position="2088"/>
        <end position="2099"/>
    </location>
</feature>
<feature type="region of interest" description="Disordered" evidence="11">
    <location>
        <begin position="381"/>
        <end position="430"/>
    </location>
</feature>
<feature type="region of interest" description="Disordered" evidence="11">
    <location>
        <begin position="1001"/>
        <end position="1092"/>
    </location>
</feature>
<keyword evidence="4" id="KW-0677">Repeat</keyword>
<feature type="compositionally biased region" description="Low complexity" evidence="11">
    <location>
        <begin position="1822"/>
        <end position="1834"/>
    </location>
</feature>
<keyword evidence="5 10" id="KW-0863">Zinc-finger</keyword>
<evidence type="ECO:0000256" key="9">
    <source>
        <dbReference type="ARBA" id="ARBA00023242"/>
    </source>
</evidence>
<feature type="compositionally biased region" description="Polar residues" evidence="11">
    <location>
        <begin position="660"/>
        <end position="670"/>
    </location>
</feature>
<feature type="domain" description="C2H2-type" evidence="12">
    <location>
        <begin position="215"/>
        <end position="238"/>
    </location>
</feature>
<dbReference type="PROSITE" id="PS50157">
    <property type="entry name" value="ZINC_FINGER_C2H2_2"/>
    <property type="match status" value="4"/>
</dbReference>
<reference evidence="13" key="2">
    <citation type="submission" date="2025-09" db="UniProtKB">
        <authorList>
            <consortium name="Ensembl"/>
        </authorList>
    </citation>
    <scope>IDENTIFICATION</scope>
</reference>
<feature type="compositionally biased region" description="Acidic residues" evidence="11">
    <location>
        <begin position="1764"/>
        <end position="1775"/>
    </location>
</feature>
<feature type="compositionally biased region" description="Basic and acidic residues" evidence="11">
    <location>
        <begin position="12"/>
        <end position="25"/>
    </location>
</feature>
<dbReference type="PANTHER" id="PTHR45944">
    <property type="entry name" value="SCHNURRI, ISOFORM F"/>
    <property type="match status" value="1"/>
</dbReference>
<feature type="compositionally biased region" description="Polar residues" evidence="11">
    <location>
        <begin position="76"/>
        <end position="87"/>
    </location>
</feature>
<evidence type="ECO:0000256" key="1">
    <source>
        <dbReference type="ARBA" id="ARBA00004123"/>
    </source>
</evidence>
<feature type="compositionally biased region" description="Low complexity" evidence="11">
    <location>
        <begin position="387"/>
        <end position="400"/>
    </location>
</feature>
<feature type="domain" description="C2H2-type" evidence="12">
    <location>
        <begin position="187"/>
        <end position="214"/>
    </location>
</feature>
<dbReference type="Gene3D" id="3.30.160.60">
    <property type="entry name" value="Classic Zinc Finger"/>
    <property type="match status" value="4"/>
</dbReference>
<evidence type="ECO:0000313" key="13">
    <source>
        <dbReference type="Ensembl" id="ENSOKIP00005045698.1"/>
    </source>
</evidence>
<sequence length="2427" mass="265781">MEPRESAAGPKCTKDPREKLQRKWVSEPSAGTKRSTFADPEEKRHSHREILQSGASGSNITGSARKYGSGKLLSTAMGQSSQDNQYAQAFPRTYSYQLPQPYPQQPMQERFLSGAKPQPGLEAHAWPFAGQLPSDDIFPGHSRVHGVFPRQKSPSLPSSFGQYSQSGPEPPEEGYKKEQKPKKPGKYICHYCGRACAKPSVLKKHIRSHTGERPYPCVPCGFSFKTKSNLYKHRKSHAHAIKAGLIPFSELAVSRTDMDQASSVGETEVHSDGEQSTDTDEETAEASMFMDKGSPIPQISFEMDKSTMEKGREPAYADSAEDLAMASMKVPILIVPKQGVPPTALECPPFTDLKASHISSQVGRVDDSPTIKQRLALRLTEKKGSQDSDQQSQQSLNLLSPHSKGSTDSGYFSRSESAEQQISPPNTNAKSYEEIMFGRTWYYKPNSARSRQSIAVGMATVGQDTNIVMGKISEDHIFFRNDSGEVQLLAGVDPKQYPTGPCQSNTGLLETPSDSGTLIRSNSMPTSSPTNLNVPPGIRVSHSFDEMMTTDDVFYPGAAGLRRLRRQAAFEHSAHEGHGDYETYGHVPKNAAPSVALKLGERSPVVPEHTAYSPYGTKMTEIVTRKRRKEKSVGDEEDGPVQYDSSCSGSVDMVRDYDSKQGSQEGSRGTPTGKGSMGSMYSAHSQSDSFETCCSSMCSEDVVLVPDSDRKAAGNVISVIQHTNSLSRPNSFEKSESFEHPAYLQDKPSSQYSEQSDTENIEDVQIPEFILRSESMELQQQSNSDLVSSNQPCHMPPKLVRQPNIQVPEIRVTEEPDKPEKEPDVLTKEPEKHVEEFQWPQRSETLSQLPAEKLPPKKKRLRLADLEHSSGESSFESCTSLSRSPSQESNLSHSSSFSMSFDREESLKSVSPSKQEDFGKQSEYSGNSLTIPGHHQQREMRRSSSEQAPSALPTEIPEIRSKSFDYGSLSTSSRQGEVYSSASAMKDRRRGYLVRQASLSVYPETAVHEHGGLEITVKQEHSDHGPSSWQSPPSSQSSLGASASEVARPKRGSHHHLLQQSISEDSQDDSPLFQKSSRLPSQQSSEGEHPGHELMSKETMQYSSLQNSLASLPFLPCQPGLFWHPESTQRHKQHLAFQPHQLQKLHIRQPSLPHMIQKSNPPLNQLQQIQEQCDAKADGAISQSYQYPSRASPQAQHYGSLPSKVALTESTVLLQQVQPIFATQNAGSQSSLPGMLVPVRIQTQVPSYGSVMYTSVSQLLANHGQSTYSARVICSESVSSSSPTGCTVSKQGVGFNLSQILGQSEGALRYPLWNIPDLNTEHGRLNTGIPLSLTSGTISTTDASSNIGGSKRMLSPASSLELFIETKQQKRVKEEKMYGQIVKELSAVELSASKDSGKLSKCAPLKSEGSMDDQESMSSSPPADFPSTKIPVRSNAPHIPDVPPADSFTPPLQIVTDFPGGRESPEELDVDDSTPEASCSPQFMVSSSDTPEEAKPLIGSKIPVNMLVQLAANQSGGAAGSTLMLTDLADVQQFFQFPSLRTTTSVSWCFLNYTKPNNAQTTPLTSVYGSWCVSSYNPNPLSLSTKATLALLCSKQRKNTETYTMAAMYQPMTGKLVSSLAWKQKFEQMKPELMQLDVSKYGKKIKGLSSRDRVKEDHGEKEASSKQAEPTRIKIFEGGYKSNEDYVYVRGRGRGKYICEECGIRCKKPSMLKKHIRTHTDVRPYVCKFCNFAFKTKGNLTKHMKSKAHMKKCLELGVSVTSVEDPDAEEADNGEDGQRESGKMSGIMADHQFSDADDSDGGEDDGDEVDDDEDDDDDYDGDSTPKTRSRSTSPQPYGIPSLSITAVAASQSACSSDLLGHGPKPPIFSYFTSLPSIQITQLMVPSERAGQGQMAEYQRLLQGALGEDYKNRLDIPSSMDKDFGLSTDHSSSSFDLSPSRLSSPGLGSSPLREPSPTTSSRKYLSPRRDLSPRGRLSPHREVSPLRHISPKRDISFRRDLSPRRDLSARGHLSPLSHTGRPMSPGSDLAGRRELSPRSHHRGMIRPVSPRRGMHHHSAPWSLSQHLDSEMVSLGQRSRSHSEMETEQNKGSPPHSSQESPLPHQGLFSHLPLHSQQQVRTSFPMIPIGGIQMVHSVPTSVTGLTHPARLPLQKSTSEESSTSEVSFHLAEGGGGSRGSTGSSDSPQRQERMVSSSFSSRGTPVPSPGPSLPWSGSRQDSADMSDSKDIKQQEESIQTCTNAIASLRIATEHDTLEKGMLVCSSDAHQRHPPPLPHSSHPPYPSPQERASSRIQHFSGLEVRQSPDGHSASPLPLHSSSSSETSLPATSKGPAGSTAGPGHCAKERSPEIGDGEEEEPLTGDVDFLSLLWSRVSLHPIFTFPFGKIGDMKLLWQGCLRQGVSAERDQAECGGQHIHPLLSAWGDCIRS</sequence>
<keyword evidence="6" id="KW-0862">Zinc</keyword>
<protein>
    <submittedName>
        <fullName evidence="13">HIVEP zinc finger 2a</fullName>
    </submittedName>
</protein>
<feature type="compositionally biased region" description="Low complexity" evidence="11">
    <location>
        <begin position="871"/>
        <end position="900"/>
    </location>
</feature>
<keyword evidence="14" id="KW-1185">Reference proteome</keyword>
<feature type="region of interest" description="Disordered" evidence="11">
    <location>
        <begin position="1460"/>
        <end position="1494"/>
    </location>
</feature>
<evidence type="ECO:0000256" key="6">
    <source>
        <dbReference type="ARBA" id="ARBA00022833"/>
    </source>
</evidence>
<dbReference type="Pfam" id="PF00096">
    <property type="entry name" value="zf-C2H2"/>
    <property type="match status" value="4"/>
</dbReference>
<dbReference type="SUPFAM" id="SSF57667">
    <property type="entry name" value="beta-beta-alpha zinc fingers"/>
    <property type="match status" value="2"/>
</dbReference>
<dbReference type="GO" id="GO:0005634">
    <property type="term" value="C:nucleus"/>
    <property type="evidence" value="ECO:0007669"/>
    <property type="project" value="UniProtKB-SubCell"/>
</dbReference>
<feature type="region of interest" description="Disordered" evidence="11">
    <location>
        <begin position="2264"/>
        <end position="2357"/>
    </location>
</feature>
<feature type="region of interest" description="Disordered" evidence="11">
    <location>
        <begin position="146"/>
        <end position="183"/>
    </location>
</feature>
<dbReference type="FunFam" id="3.30.160.60:FF:000033">
    <property type="entry name" value="Immunodeficiency virus type I enhancer binding protein 1"/>
    <property type="match status" value="2"/>
</dbReference>
<feature type="compositionally biased region" description="Low complexity" evidence="11">
    <location>
        <begin position="1025"/>
        <end position="1044"/>
    </location>
</feature>
<keyword evidence="9" id="KW-0539">Nucleus</keyword>
<feature type="region of interest" description="Disordered" evidence="11">
    <location>
        <begin position="623"/>
        <end position="683"/>
    </location>
</feature>
<evidence type="ECO:0000256" key="5">
    <source>
        <dbReference type="ARBA" id="ARBA00022771"/>
    </source>
</evidence>
<feature type="compositionally biased region" description="Polar residues" evidence="11">
    <location>
        <begin position="968"/>
        <end position="983"/>
    </location>
</feature>
<comment type="subcellular location">
    <subcellularLocation>
        <location evidence="1">Nucleus</location>
    </subcellularLocation>
</comment>
<evidence type="ECO:0000256" key="10">
    <source>
        <dbReference type="PROSITE-ProRule" id="PRU00042"/>
    </source>
</evidence>
<feature type="compositionally biased region" description="Basic and acidic residues" evidence="11">
    <location>
        <begin position="40"/>
        <end position="50"/>
    </location>
</feature>
<feature type="region of interest" description="Disordered" evidence="11">
    <location>
        <begin position="1"/>
        <end position="104"/>
    </location>
</feature>
<evidence type="ECO:0000256" key="8">
    <source>
        <dbReference type="ARBA" id="ARBA00023163"/>
    </source>
</evidence>
<dbReference type="GeneTree" id="ENSGT00940000156512"/>
<evidence type="ECO:0000256" key="2">
    <source>
        <dbReference type="ARBA" id="ARBA00022553"/>
    </source>
</evidence>
<feature type="region of interest" description="Disordered" evidence="11">
    <location>
        <begin position="776"/>
        <end position="989"/>
    </location>
</feature>
<evidence type="ECO:0000256" key="7">
    <source>
        <dbReference type="ARBA" id="ARBA00023015"/>
    </source>
</evidence>
<organism evidence="13 14">
    <name type="scientific">Oncorhynchus kisutch</name>
    <name type="common">Coho salmon</name>
    <name type="synonym">Salmo kisutch</name>
    <dbReference type="NCBI Taxonomy" id="8019"/>
    <lineage>
        <taxon>Eukaryota</taxon>
        <taxon>Metazoa</taxon>
        <taxon>Chordata</taxon>
        <taxon>Craniata</taxon>
        <taxon>Vertebrata</taxon>
        <taxon>Euteleostomi</taxon>
        <taxon>Actinopterygii</taxon>
        <taxon>Neopterygii</taxon>
        <taxon>Teleostei</taxon>
        <taxon>Protacanthopterygii</taxon>
        <taxon>Salmoniformes</taxon>
        <taxon>Salmonidae</taxon>
        <taxon>Salmoninae</taxon>
        <taxon>Oncorhynchus</taxon>
    </lineage>
</organism>
<dbReference type="SMART" id="SM00355">
    <property type="entry name" value="ZnF_C2H2"/>
    <property type="match status" value="4"/>
</dbReference>
<feature type="region of interest" description="Disordered" evidence="11">
    <location>
        <begin position="1649"/>
        <end position="1669"/>
    </location>
</feature>
<proteinExistence type="predicted"/>
<feature type="compositionally biased region" description="Basic and acidic residues" evidence="11">
    <location>
        <begin position="811"/>
        <end position="836"/>
    </location>
</feature>
<gene>
    <name evidence="13" type="primary">HIVEP2</name>
    <name evidence="13" type="synonym">hivep2a</name>
</gene>
<feature type="compositionally biased region" description="Polar residues" evidence="11">
    <location>
        <begin position="53"/>
        <end position="62"/>
    </location>
</feature>
<evidence type="ECO:0000256" key="11">
    <source>
        <dbReference type="SAM" id="MobiDB-lite"/>
    </source>
</evidence>
<feature type="compositionally biased region" description="Polar residues" evidence="11">
    <location>
        <begin position="1475"/>
        <end position="1489"/>
    </location>
</feature>
<keyword evidence="2" id="KW-0597">Phosphoprotein</keyword>
<feature type="compositionally biased region" description="Basic and acidic residues" evidence="11">
    <location>
        <begin position="1006"/>
        <end position="1024"/>
    </location>
</feature>
<dbReference type="GO" id="GO:0008270">
    <property type="term" value="F:zinc ion binding"/>
    <property type="evidence" value="ECO:0007669"/>
    <property type="project" value="UniProtKB-KW"/>
</dbReference>
<feature type="compositionally biased region" description="Polar residues" evidence="11">
    <location>
        <begin position="1073"/>
        <end position="1085"/>
    </location>
</feature>
<feature type="compositionally biased region" description="Basic and acidic residues" evidence="11">
    <location>
        <begin position="2223"/>
        <end position="2232"/>
    </location>
</feature>
<dbReference type="GO" id="GO:0000981">
    <property type="term" value="F:DNA-binding transcription factor activity, RNA polymerase II-specific"/>
    <property type="evidence" value="ECO:0007669"/>
    <property type="project" value="TreeGrafter"/>
</dbReference>
<feature type="region of interest" description="Disordered" evidence="11">
    <location>
        <begin position="1764"/>
        <end position="1783"/>
    </location>
</feature>
<dbReference type="Ensembl" id="ENSOKIT00005048126.1">
    <property type="protein sequence ID" value="ENSOKIP00005045698.1"/>
    <property type="gene ID" value="ENSOKIG00005019238.1"/>
</dbReference>
<reference evidence="13" key="1">
    <citation type="submission" date="2025-08" db="UniProtKB">
        <authorList>
            <consortium name="Ensembl"/>
        </authorList>
    </citation>
    <scope>IDENTIFICATION</scope>
</reference>
<feature type="region of interest" description="Disordered" evidence="11">
    <location>
        <begin position="257"/>
        <end position="282"/>
    </location>
</feature>
<dbReference type="GO" id="GO:0000978">
    <property type="term" value="F:RNA polymerase II cis-regulatory region sequence-specific DNA binding"/>
    <property type="evidence" value="ECO:0007669"/>
    <property type="project" value="TreeGrafter"/>
</dbReference>
<feature type="region of interest" description="Disordered" evidence="11">
    <location>
        <begin position="2151"/>
        <end position="2233"/>
    </location>
</feature>
<keyword evidence="7" id="KW-0805">Transcription regulation</keyword>
<accession>A0A8C7GM65</accession>
<feature type="compositionally biased region" description="Basic and acidic residues" evidence="11">
    <location>
        <begin position="1966"/>
        <end position="2008"/>
    </location>
</feature>
<dbReference type="InterPro" id="IPR051969">
    <property type="entry name" value="Zinc-finger_DNA-bd_regulators"/>
</dbReference>
<evidence type="ECO:0000256" key="4">
    <source>
        <dbReference type="ARBA" id="ARBA00022737"/>
    </source>
</evidence>
<feature type="region of interest" description="Disordered" evidence="11">
    <location>
        <begin position="725"/>
        <end position="759"/>
    </location>
</feature>
<dbReference type="PROSITE" id="PS00028">
    <property type="entry name" value="ZINC_FINGER_C2H2_1"/>
    <property type="match status" value="3"/>
</dbReference>
<dbReference type="Proteomes" id="UP000694557">
    <property type="component" value="Unassembled WGS sequence"/>
</dbReference>
<evidence type="ECO:0000256" key="3">
    <source>
        <dbReference type="ARBA" id="ARBA00022723"/>
    </source>
</evidence>
<feature type="region of interest" description="Disordered" evidence="11">
    <location>
        <begin position="1791"/>
        <end position="1840"/>
    </location>
</feature>
<feature type="region of interest" description="Disordered" evidence="11">
    <location>
        <begin position="1397"/>
        <end position="1434"/>
    </location>
</feature>
<evidence type="ECO:0000313" key="14">
    <source>
        <dbReference type="Proteomes" id="UP000694557"/>
    </source>
</evidence>
<feature type="compositionally biased region" description="Low complexity" evidence="11">
    <location>
        <begin position="2307"/>
        <end position="2328"/>
    </location>
</feature>
<dbReference type="InterPro" id="IPR036236">
    <property type="entry name" value="Znf_C2H2_sf"/>
</dbReference>
<feature type="compositionally biased region" description="Low complexity" evidence="11">
    <location>
        <begin position="1925"/>
        <end position="1956"/>
    </location>
</feature>
<feature type="region of interest" description="Disordered" evidence="11">
    <location>
        <begin position="1924"/>
        <end position="2107"/>
    </location>
</feature>
<feature type="compositionally biased region" description="Polar residues" evidence="11">
    <location>
        <begin position="152"/>
        <end position="166"/>
    </location>
</feature>
<feature type="compositionally biased region" description="Polar residues" evidence="11">
    <location>
        <begin position="403"/>
        <end position="430"/>
    </location>
</feature>
<keyword evidence="3" id="KW-0479">Metal-binding</keyword>
<name>A0A8C7GM65_ONCKI</name>
<evidence type="ECO:0000259" key="12">
    <source>
        <dbReference type="PROSITE" id="PS50157"/>
    </source>
</evidence>
<keyword evidence="8" id="KW-0804">Transcription</keyword>